<evidence type="ECO:0000256" key="2">
    <source>
        <dbReference type="ARBA" id="ARBA00023315"/>
    </source>
</evidence>
<evidence type="ECO:0000313" key="6">
    <source>
        <dbReference type="Proteomes" id="UP001172708"/>
    </source>
</evidence>
<keyword evidence="2" id="KW-0012">Acyltransferase</keyword>
<evidence type="ECO:0000256" key="3">
    <source>
        <dbReference type="ARBA" id="ARBA00038502"/>
    </source>
</evidence>
<dbReference type="SUPFAM" id="SSF55729">
    <property type="entry name" value="Acyl-CoA N-acyltransferases (Nat)"/>
    <property type="match status" value="1"/>
</dbReference>
<comment type="similarity">
    <text evidence="3">Belongs to the acetyltransferase family. RimJ subfamily.</text>
</comment>
<dbReference type="PANTHER" id="PTHR43792:SF8">
    <property type="entry name" value="[RIBOSOMAL PROTEIN US5]-ALANINE N-ACETYLTRANSFERASE"/>
    <property type="match status" value="1"/>
</dbReference>
<accession>A0ABT8GF87</accession>
<dbReference type="EMBL" id="JAUHQA010000001">
    <property type="protein sequence ID" value="MDN4480098.1"/>
    <property type="molecule type" value="Genomic_DNA"/>
</dbReference>
<evidence type="ECO:0000313" key="5">
    <source>
        <dbReference type="EMBL" id="MDN4480098.1"/>
    </source>
</evidence>
<organism evidence="5 6">
    <name type="scientific">Demequina muriae</name>
    <dbReference type="NCBI Taxonomy" id="3051664"/>
    <lineage>
        <taxon>Bacteria</taxon>
        <taxon>Bacillati</taxon>
        <taxon>Actinomycetota</taxon>
        <taxon>Actinomycetes</taxon>
        <taxon>Micrococcales</taxon>
        <taxon>Demequinaceae</taxon>
        <taxon>Demequina</taxon>
    </lineage>
</organism>
<dbReference type="Pfam" id="PF13302">
    <property type="entry name" value="Acetyltransf_3"/>
    <property type="match status" value="1"/>
</dbReference>
<sequence>MRPPEIVSGALTLRTLGRHEEYAWRQLRQANRAWLEPWEATAPPGRTEPPVTFRSLVRRERRQWRDESAYPFVILHYDQIVGRVSVAGVRWGAERGASIGYWIAESHAGKGIMPRAVAMATEFSFYRGLHRVEIAVRPENVASLRVVEKLNFREEGLRRSYLHIDRAWRDHRVYALTQEEPRIGRYWSEGP</sequence>
<evidence type="ECO:0000259" key="4">
    <source>
        <dbReference type="PROSITE" id="PS51186"/>
    </source>
</evidence>
<dbReference type="InterPro" id="IPR016181">
    <property type="entry name" value="Acyl_CoA_acyltransferase"/>
</dbReference>
<gene>
    <name evidence="5" type="ORF">QQX02_04065</name>
</gene>
<dbReference type="PANTHER" id="PTHR43792">
    <property type="entry name" value="GNAT FAMILY, PUTATIVE (AFU_ORTHOLOGUE AFUA_3G00765)-RELATED-RELATED"/>
    <property type="match status" value="1"/>
</dbReference>
<dbReference type="Proteomes" id="UP001172708">
    <property type="component" value="Unassembled WGS sequence"/>
</dbReference>
<dbReference type="InterPro" id="IPR000182">
    <property type="entry name" value="GNAT_dom"/>
</dbReference>
<comment type="caution">
    <text evidence="5">The sequence shown here is derived from an EMBL/GenBank/DDBJ whole genome shotgun (WGS) entry which is preliminary data.</text>
</comment>
<dbReference type="GO" id="GO:0016740">
    <property type="term" value="F:transferase activity"/>
    <property type="evidence" value="ECO:0007669"/>
    <property type="project" value="UniProtKB-KW"/>
</dbReference>
<name>A0ABT8GF87_9MICO</name>
<keyword evidence="6" id="KW-1185">Reference proteome</keyword>
<dbReference type="Gene3D" id="3.40.630.30">
    <property type="match status" value="1"/>
</dbReference>
<dbReference type="PROSITE" id="PS51186">
    <property type="entry name" value="GNAT"/>
    <property type="match status" value="1"/>
</dbReference>
<feature type="domain" description="N-acetyltransferase" evidence="4">
    <location>
        <begin position="25"/>
        <end position="179"/>
    </location>
</feature>
<dbReference type="InterPro" id="IPR051531">
    <property type="entry name" value="N-acetyltransferase"/>
</dbReference>
<protein>
    <submittedName>
        <fullName evidence="5">GNAT family protein</fullName>
        <ecNumber evidence="5">2.-.-.-</ecNumber>
    </submittedName>
</protein>
<dbReference type="EC" id="2.-.-.-" evidence="5"/>
<reference evidence="5" key="1">
    <citation type="submission" date="2023-06" db="EMBL/GenBank/DDBJ databases">
        <title>Egi l300058.</title>
        <authorList>
            <person name="Gao L."/>
            <person name="Fang B.-Z."/>
            <person name="Li W.-J."/>
        </authorList>
    </citation>
    <scope>NUCLEOTIDE SEQUENCE</scope>
    <source>
        <strain evidence="5">EGI L300058</strain>
    </source>
</reference>
<keyword evidence="1 5" id="KW-0808">Transferase</keyword>
<evidence type="ECO:0000256" key="1">
    <source>
        <dbReference type="ARBA" id="ARBA00022679"/>
    </source>
</evidence>
<proteinExistence type="inferred from homology"/>
<dbReference type="RefSeq" id="WP_301141381.1">
    <property type="nucleotide sequence ID" value="NZ_JAUHQA010000001.1"/>
</dbReference>